<accession>E9G843</accession>
<name>E9G843_DAPPU</name>
<dbReference type="EMBL" id="GL732534">
    <property type="protein sequence ID" value="EFX84749.1"/>
    <property type="molecule type" value="Genomic_DNA"/>
</dbReference>
<feature type="chain" id="PRO_5003240092" evidence="1">
    <location>
        <begin position="23"/>
        <end position="143"/>
    </location>
</feature>
<dbReference type="Proteomes" id="UP000000305">
    <property type="component" value="Unassembled WGS sequence"/>
</dbReference>
<organism evidence="2 3">
    <name type="scientific">Daphnia pulex</name>
    <name type="common">Water flea</name>
    <dbReference type="NCBI Taxonomy" id="6669"/>
    <lineage>
        <taxon>Eukaryota</taxon>
        <taxon>Metazoa</taxon>
        <taxon>Ecdysozoa</taxon>
        <taxon>Arthropoda</taxon>
        <taxon>Crustacea</taxon>
        <taxon>Branchiopoda</taxon>
        <taxon>Diplostraca</taxon>
        <taxon>Cladocera</taxon>
        <taxon>Anomopoda</taxon>
        <taxon>Daphniidae</taxon>
        <taxon>Daphnia</taxon>
    </lineage>
</organism>
<proteinExistence type="predicted"/>
<protein>
    <submittedName>
        <fullName evidence="2">Uncharacterized protein</fullName>
    </submittedName>
</protein>
<evidence type="ECO:0000313" key="3">
    <source>
        <dbReference type="Proteomes" id="UP000000305"/>
    </source>
</evidence>
<evidence type="ECO:0000313" key="2">
    <source>
        <dbReference type="EMBL" id="EFX84749.1"/>
    </source>
</evidence>
<feature type="signal peptide" evidence="1">
    <location>
        <begin position="1"/>
        <end position="22"/>
    </location>
</feature>
<dbReference type="OrthoDB" id="6345611at2759"/>
<dbReference type="AlphaFoldDB" id="E9G843"/>
<evidence type="ECO:0000256" key="1">
    <source>
        <dbReference type="SAM" id="SignalP"/>
    </source>
</evidence>
<dbReference type="KEGG" id="dpx:DAPPUDRAFT_222874"/>
<keyword evidence="3" id="KW-1185">Reference proteome</keyword>
<dbReference type="InParanoid" id="E9G843"/>
<keyword evidence="1" id="KW-0732">Signal</keyword>
<dbReference type="HOGENOM" id="CLU_1808135_0_0_1"/>
<gene>
    <name evidence="2" type="ORF">DAPPUDRAFT_222874</name>
</gene>
<sequence>MNSTLVSFTLLLLVGFIQMASFRPIVEPPQKFAPSIADDAGFNPNQRSEADDFIRSNGVTGEEIQEYNRLRGFNPPAGSPTGDERSLDLMDAIKFWNRNMYDNFRQWITGRRHTTTTYRPVVVINQFDRPSYTNANNVIPNRH</sequence>
<reference evidence="2 3" key="1">
    <citation type="journal article" date="2011" name="Science">
        <title>The ecoresponsive genome of Daphnia pulex.</title>
        <authorList>
            <person name="Colbourne J.K."/>
            <person name="Pfrender M.E."/>
            <person name="Gilbert D."/>
            <person name="Thomas W.K."/>
            <person name="Tucker A."/>
            <person name="Oakley T.H."/>
            <person name="Tokishita S."/>
            <person name="Aerts A."/>
            <person name="Arnold G.J."/>
            <person name="Basu M.K."/>
            <person name="Bauer D.J."/>
            <person name="Caceres C.E."/>
            <person name="Carmel L."/>
            <person name="Casola C."/>
            <person name="Choi J.H."/>
            <person name="Detter J.C."/>
            <person name="Dong Q."/>
            <person name="Dusheyko S."/>
            <person name="Eads B.D."/>
            <person name="Frohlich T."/>
            <person name="Geiler-Samerotte K.A."/>
            <person name="Gerlach D."/>
            <person name="Hatcher P."/>
            <person name="Jogdeo S."/>
            <person name="Krijgsveld J."/>
            <person name="Kriventseva E.V."/>
            <person name="Kultz D."/>
            <person name="Laforsch C."/>
            <person name="Lindquist E."/>
            <person name="Lopez J."/>
            <person name="Manak J.R."/>
            <person name="Muller J."/>
            <person name="Pangilinan J."/>
            <person name="Patwardhan R.P."/>
            <person name="Pitluck S."/>
            <person name="Pritham E.J."/>
            <person name="Rechtsteiner A."/>
            <person name="Rho M."/>
            <person name="Rogozin I.B."/>
            <person name="Sakarya O."/>
            <person name="Salamov A."/>
            <person name="Schaack S."/>
            <person name="Shapiro H."/>
            <person name="Shiga Y."/>
            <person name="Skalitzky C."/>
            <person name="Smith Z."/>
            <person name="Souvorov A."/>
            <person name="Sung W."/>
            <person name="Tang Z."/>
            <person name="Tsuchiya D."/>
            <person name="Tu H."/>
            <person name="Vos H."/>
            <person name="Wang M."/>
            <person name="Wolf Y.I."/>
            <person name="Yamagata H."/>
            <person name="Yamada T."/>
            <person name="Ye Y."/>
            <person name="Shaw J.R."/>
            <person name="Andrews J."/>
            <person name="Crease T.J."/>
            <person name="Tang H."/>
            <person name="Lucas S.M."/>
            <person name="Robertson H.M."/>
            <person name="Bork P."/>
            <person name="Koonin E.V."/>
            <person name="Zdobnov E.M."/>
            <person name="Grigoriev I.V."/>
            <person name="Lynch M."/>
            <person name="Boore J.L."/>
        </authorList>
    </citation>
    <scope>NUCLEOTIDE SEQUENCE [LARGE SCALE GENOMIC DNA]</scope>
</reference>